<dbReference type="AlphaFoldDB" id="A0A976QQU7"/>
<keyword evidence="2" id="KW-1133">Transmembrane helix</keyword>
<evidence type="ECO:0000313" key="5">
    <source>
        <dbReference type="Proteomes" id="UP000244803"/>
    </source>
</evidence>
<evidence type="ECO:0000313" key="4">
    <source>
        <dbReference type="EMBL" id="UKJ89668.2"/>
    </source>
</evidence>
<name>A0A976QQU7_THEOR</name>
<evidence type="ECO:0000256" key="3">
    <source>
        <dbReference type="SAM" id="SignalP"/>
    </source>
</evidence>
<dbReference type="OrthoDB" id="361717at2759"/>
<keyword evidence="3" id="KW-0732">Signal</keyword>
<accession>A0A976QQU7</accession>
<feature type="region of interest" description="Disordered" evidence="1">
    <location>
        <begin position="238"/>
        <end position="272"/>
    </location>
</feature>
<feature type="chain" id="PRO_5037217116" evidence="3">
    <location>
        <begin position="21"/>
        <end position="342"/>
    </location>
</feature>
<keyword evidence="2" id="KW-0472">Membrane</keyword>
<evidence type="ECO:0000256" key="1">
    <source>
        <dbReference type="SAM" id="MobiDB-lite"/>
    </source>
</evidence>
<dbReference type="Proteomes" id="UP000244803">
    <property type="component" value="Chromosome 4"/>
</dbReference>
<reference evidence="4" key="1">
    <citation type="submission" date="2022-07" db="EMBL/GenBank/DDBJ databases">
        <title>Evaluation of T. orientalis genome assembly methods using nanopore sequencing and analysis of variation between genomes.</title>
        <authorList>
            <person name="Yam J."/>
            <person name="Micallef M.L."/>
            <person name="Liu M."/>
            <person name="Djordjevic S.P."/>
            <person name="Bogema D.R."/>
            <person name="Jenkins C."/>
        </authorList>
    </citation>
    <scope>NUCLEOTIDE SEQUENCE</scope>
    <source>
        <strain evidence="4">Fish Creek</strain>
    </source>
</reference>
<sequence>MKGLYKFLVLIYICTRSCVAINNHKDNSFLSLLSNDKNFSPASEPESPEEAPEKPPKPSQKTTIEKIKGLFKNEDKVSTKRQNNVMAMEFESYKNVRNKKVVDVKHLQVQKSNSMFTNNTDKGVMHFTSDMGKMSNKGTVTRATLKLTKLFDGKNFGFACKSNAVNLFLIEAPTEEMKLKVVKGPIRLEFKRDEMEFDITKFFENLDDNAAPGPDAPANLSGASTLLQFTDLSSNDEDLGFDEENAPGSGEGEEDFLDENRNSGDESEADSAAAKGPFEKYLMLEADDSCYFGFDVDKKKPTLKIEFSKKVVNRTKGKYKAASFTFLGVSCLALIGVVGYML</sequence>
<proteinExistence type="predicted"/>
<protein>
    <submittedName>
        <fullName evidence="4">Uncharacterized protein</fullName>
    </submittedName>
</protein>
<feature type="compositionally biased region" description="Acidic residues" evidence="1">
    <location>
        <begin position="238"/>
        <end position="257"/>
    </location>
</feature>
<evidence type="ECO:0000256" key="2">
    <source>
        <dbReference type="SAM" id="Phobius"/>
    </source>
</evidence>
<feature type="transmembrane region" description="Helical" evidence="2">
    <location>
        <begin position="321"/>
        <end position="341"/>
    </location>
</feature>
<feature type="region of interest" description="Disordered" evidence="1">
    <location>
        <begin position="38"/>
        <end position="62"/>
    </location>
</feature>
<feature type="signal peptide" evidence="3">
    <location>
        <begin position="1"/>
        <end position="20"/>
    </location>
</feature>
<gene>
    <name evidence="4" type="ORF">MACJ_002921</name>
</gene>
<dbReference type="EMBL" id="CP056067">
    <property type="protein sequence ID" value="UKJ89668.2"/>
    <property type="molecule type" value="Genomic_DNA"/>
</dbReference>
<keyword evidence="2" id="KW-0812">Transmembrane</keyword>
<organism evidence="4 5">
    <name type="scientific">Theileria orientalis</name>
    <dbReference type="NCBI Taxonomy" id="68886"/>
    <lineage>
        <taxon>Eukaryota</taxon>
        <taxon>Sar</taxon>
        <taxon>Alveolata</taxon>
        <taxon>Apicomplexa</taxon>
        <taxon>Aconoidasida</taxon>
        <taxon>Piroplasmida</taxon>
        <taxon>Theileriidae</taxon>
        <taxon>Theileria</taxon>
    </lineage>
</organism>